<feature type="compositionally biased region" description="Polar residues" evidence="10">
    <location>
        <begin position="380"/>
        <end position="430"/>
    </location>
</feature>
<comment type="similarity">
    <text evidence="9">Belongs to the HSF family.</text>
</comment>
<name>A0A1D1YZ98_9ARAE</name>
<dbReference type="Gene3D" id="1.10.10.10">
    <property type="entry name" value="Winged helix-like DNA-binding domain superfamily/Winged helix DNA-binding domain"/>
    <property type="match status" value="1"/>
</dbReference>
<evidence type="ECO:0000259" key="11">
    <source>
        <dbReference type="SMART" id="SM00415"/>
    </source>
</evidence>
<feature type="compositionally biased region" description="Low complexity" evidence="10">
    <location>
        <begin position="472"/>
        <end position="503"/>
    </location>
</feature>
<comment type="subcellular location">
    <subcellularLocation>
        <location evidence="1">Nucleus</location>
    </subcellularLocation>
</comment>
<feature type="compositionally biased region" description="Basic residues" evidence="10">
    <location>
        <begin position="158"/>
        <end position="170"/>
    </location>
</feature>
<feature type="region of interest" description="Disordered" evidence="10">
    <location>
        <begin position="319"/>
        <end position="430"/>
    </location>
</feature>
<dbReference type="SMART" id="SM00415">
    <property type="entry name" value="HSF"/>
    <property type="match status" value="1"/>
</dbReference>
<evidence type="ECO:0000256" key="3">
    <source>
        <dbReference type="ARBA" id="ARBA00022553"/>
    </source>
</evidence>
<dbReference type="PANTHER" id="PTHR10015:SF427">
    <property type="entry name" value="HEAT SHOCK FACTOR PROTEIN"/>
    <property type="match status" value="1"/>
</dbReference>
<dbReference type="PRINTS" id="PR00056">
    <property type="entry name" value="HSFDOMAIN"/>
</dbReference>
<evidence type="ECO:0000256" key="9">
    <source>
        <dbReference type="RuleBase" id="RU004020"/>
    </source>
</evidence>
<reference evidence="12" key="1">
    <citation type="submission" date="2015-07" db="EMBL/GenBank/DDBJ databases">
        <title>Transcriptome Assembly of Anthurium amnicola.</title>
        <authorList>
            <person name="Suzuki J."/>
        </authorList>
    </citation>
    <scope>NUCLEOTIDE SEQUENCE</scope>
</reference>
<feature type="compositionally biased region" description="Low complexity" evidence="10">
    <location>
        <begin position="183"/>
        <end position="192"/>
    </location>
</feature>
<dbReference type="FunFam" id="1.10.10.10:FF:000027">
    <property type="entry name" value="Heat shock transcription factor 1"/>
    <property type="match status" value="1"/>
</dbReference>
<keyword evidence="4" id="KW-0805">Transcription regulation</keyword>
<evidence type="ECO:0000256" key="2">
    <source>
        <dbReference type="ARBA" id="ARBA00011233"/>
    </source>
</evidence>
<dbReference type="InterPro" id="IPR036388">
    <property type="entry name" value="WH-like_DNA-bd_sf"/>
</dbReference>
<sequence>MTTAAERIRNNLTNHHMMPSQSNDMLNYEMYNDNNSHVTCSEGESLFQEETGKYDLDTVSVFVAKLYQLLDCDDYKEYLTWNETGDVFVICNMDEFAQNVLPKYFKHCKFTSFVRQLNIYGFYRVSDARKSKHVRSKHACVFSHSQFRRGRQDLLPNIRRKVSKTVRRKPRNTDSSLSQNHVGDGSSSSQSIYGSSSLIKGGNMSKDLNRSNNSLSVFSDSKDFLLGSDRSDNDTIMRERIAELTTTTENLRKDLKQISSIVNDNLLPEVRSLAEGLHKHQEHLLALTQLVTCAFPEGVQLLQDVTRGYTRHMPYEIPKRNRLDDKPTTVKTEQTTLSSSVPTVPSSRVPQSYNLFTSTSSNHNPNNNNNLINDNNPSSTESSLQTTSVTPSALTIPSDTQSTFNNITGSSIMGGFQQSPHNTQPNITGFNETWNNTTSVMITDTVNTVSSANISYNIFPTTTTTQPPILYPHSPSQQHSPPLSHTSQVPSRSSSISLSPPNSNDILNNVPNITSPTQINASGANSPVHQGDVVVASSPASNSSSPISSTVPTSLSNFYHPNPTILDMYHQSFM</sequence>
<evidence type="ECO:0000256" key="8">
    <source>
        <dbReference type="ARBA" id="ARBA00023242"/>
    </source>
</evidence>
<accession>A0A1D1YZ98</accession>
<keyword evidence="6" id="KW-0238">DNA-binding</keyword>
<dbReference type="Pfam" id="PF00447">
    <property type="entry name" value="HSF_DNA-bind"/>
    <property type="match status" value="1"/>
</dbReference>
<evidence type="ECO:0000256" key="4">
    <source>
        <dbReference type="ARBA" id="ARBA00023015"/>
    </source>
</evidence>
<evidence type="ECO:0000256" key="1">
    <source>
        <dbReference type="ARBA" id="ARBA00004123"/>
    </source>
</evidence>
<organism evidence="12">
    <name type="scientific">Anthurium amnicola</name>
    <dbReference type="NCBI Taxonomy" id="1678845"/>
    <lineage>
        <taxon>Eukaryota</taxon>
        <taxon>Viridiplantae</taxon>
        <taxon>Streptophyta</taxon>
        <taxon>Embryophyta</taxon>
        <taxon>Tracheophyta</taxon>
        <taxon>Spermatophyta</taxon>
        <taxon>Magnoliopsida</taxon>
        <taxon>Liliopsida</taxon>
        <taxon>Araceae</taxon>
        <taxon>Pothoideae</taxon>
        <taxon>Potheae</taxon>
        <taxon>Anthurium</taxon>
    </lineage>
</organism>
<evidence type="ECO:0000256" key="7">
    <source>
        <dbReference type="ARBA" id="ARBA00023163"/>
    </source>
</evidence>
<dbReference type="PANTHER" id="PTHR10015">
    <property type="entry name" value="HEAT SHOCK TRANSCRIPTION FACTOR"/>
    <property type="match status" value="1"/>
</dbReference>
<feature type="compositionally biased region" description="Basic and acidic residues" evidence="10">
    <location>
        <begin position="319"/>
        <end position="328"/>
    </location>
</feature>
<evidence type="ECO:0000313" key="12">
    <source>
        <dbReference type="EMBL" id="JAT59965.1"/>
    </source>
</evidence>
<proteinExistence type="inferred from homology"/>
<keyword evidence="8" id="KW-0539">Nucleus</keyword>
<feature type="region of interest" description="Disordered" evidence="10">
    <location>
        <begin position="466"/>
        <end position="530"/>
    </location>
</feature>
<keyword evidence="5 12" id="KW-0346">Stress response</keyword>
<dbReference type="GO" id="GO:0043565">
    <property type="term" value="F:sequence-specific DNA binding"/>
    <property type="evidence" value="ECO:0007669"/>
    <property type="project" value="InterPro"/>
</dbReference>
<comment type="subunit">
    <text evidence="2">Homotrimer.</text>
</comment>
<feature type="compositionally biased region" description="Low complexity" evidence="10">
    <location>
        <begin position="335"/>
        <end position="379"/>
    </location>
</feature>
<dbReference type="AlphaFoldDB" id="A0A1D1YZ98"/>
<feature type="compositionally biased region" description="Polar residues" evidence="10">
    <location>
        <begin position="504"/>
        <end position="528"/>
    </location>
</feature>
<feature type="region of interest" description="Disordered" evidence="10">
    <location>
        <begin position="158"/>
        <end position="192"/>
    </location>
</feature>
<dbReference type="InterPro" id="IPR000232">
    <property type="entry name" value="HSF_DNA-bd"/>
</dbReference>
<dbReference type="EMBL" id="GDJX01007971">
    <property type="protein sequence ID" value="JAT59965.1"/>
    <property type="molecule type" value="Transcribed_RNA"/>
</dbReference>
<dbReference type="SUPFAM" id="SSF46785">
    <property type="entry name" value="Winged helix' DNA-binding domain"/>
    <property type="match status" value="1"/>
</dbReference>
<evidence type="ECO:0000256" key="5">
    <source>
        <dbReference type="ARBA" id="ARBA00023016"/>
    </source>
</evidence>
<dbReference type="InterPro" id="IPR036390">
    <property type="entry name" value="WH_DNA-bd_sf"/>
</dbReference>
<dbReference type="GO" id="GO:0003700">
    <property type="term" value="F:DNA-binding transcription factor activity"/>
    <property type="evidence" value="ECO:0007669"/>
    <property type="project" value="InterPro"/>
</dbReference>
<protein>
    <submittedName>
        <fullName evidence="12">Heat shock factor protein</fullName>
    </submittedName>
</protein>
<evidence type="ECO:0000256" key="10">
    <source>
        <dbReference type="SAM" id="MobiDB-lite"/>
    </source>
</evidence>
<dbReference type="GO" id="GO:0005634">
    <property type="term" value="C:nucleus"/>
    <property type="evidence" value="ECO:0007669"/>
    <property type="project" value="UniProtKB-SubCell"/>
</dbReference>
<feature type="domain" description="HSF-type DNA-binding" evidence="11">
    <location>
        <begin position="58"/>
        <end position="161"/>
    </location>
</feature>
<gene>
    <name evidence="12" type="primary">HSF1_8</name>
    <name evidence="12" type="ORF">g.118691</name>
</gene>
<keyword evidence="7" id="KW-0804">Transcription</keyword>
<keyword evidence="3" id="KW-0597">Phosphoprotein</keyword>
<evidence type="ECO:0000256" key="6">
    <source>
        <dbReference type="ARBA" id="ARBA00023125"/>
    </source>
</evidence>